<name>A0A1J5P1K1_9ZZZZ</name>
<evidence type="ECO:0000256" key="6">
    <source>
        <dbReference type="SAM" id="Phobius"/>
    </source>
</evidence>
<dbReference type="AlphaFoldDB" id="A0A1J5P1K1"/>
<evidence type="ECO:0000256" key="2">
    <source>
        <dbReference type="ARBA" id="ARBA00022475"/>
    </source>
</evidence>
<dbReference type="PANTHER" id="PTHR30213">
    <property type="entry name" value="INNER MEMBRANE PROTEIN YHJD"/>
    <property type="match status" value="1"/>
</dbReference>
<evidence type="ECO:0000256" key="1">
    <source>
        <dbReference type="ARBA" id="ARBA00004651"/>
    </source>
</evidence>
<keyword evidence="4 6" id="KW-1133">Transmembrane helix</keyword>
<comment type="caution">
    <text evidence="7">The sequence shown here is derived from an EMBL/GenBank/DDBJ whole genome shotgun (WGS) entry which is preliminary data.</text>
</comment>
<dbReference type="EMBL" id="MLJW01007684">
    <property type="protein sequence ID" value="OIQ64982.1"/>
    <property type="molecule type" value="Genomic_DNA"/>
</dbReference>
<evidence type="ECO:0000256" key="3">
    <source>
        <dbReference type="ARBA" id="ARBA00022692"/>
    </source>
</evidence>
<evidence type="ECO:0000256" key="5">
    <source>
        <dbReference type="ARBA" id="ARBA00023136"/>
    </source>
</evidence>
<protein>
    <submittedName>
        <fullName evidence="7">Uncharacterized protein</fullName>
    </submittedName>
</protein>
<dbReference type="Pfam" id="PF03631">
    <property type="entry name" value="Virul_fac_BrkB"/>
    <property type="match status" value="1"/>
</dbReference>
<dbReference type="GO" id="GO:0005886">
    <property type="term" value="C:plasma membrane"/>
    <property type="evidence" value="ECO:0007669"/>
    <property type="project" value="UniProtKB-SubCell"/>
</dbReference>
<keyword evidence="3 6" id="KW-0812">Transmembrane</keyword>
<keyword evidence="5 6" id="KW-0472">Membrane</keyword>
<sequence length="170" mass="19112">MLYLERVPTYSILYGAFATVPILLVWIYVGWVIVLLGAETAAYLPSLLTGVQRRARAHGWQFLLALEMLQQLDRVRLTEGKGLSIDQLGAVLKVDALQLEPVLENLLALDWVGQLQEDRADATARVVLLADPDVTLLGPLLQALLLQREPSTEHLWLNGRWHLMVLRDVL</sequence>
<dbReference type="InterPro" id="IPR017039">
    <property type="entry name" value="Virul_fac_BrkB"/>
</dbReference>
<proteinExistence type="predicted"/>
<accession>A0A1J5P1K1</accession>
<comment type="subcellular location">
    <subcellularLocation>
        <location evidence="1">Cell membrane</location>
        <topology evidence="1">Multi-pass membrane protein</topology>
    </subcellularLocation>
</comment>
<evidence type="ECO:0000313" key="7">
    <source>
        <dbReference type="EMBL" id="OIQ64982.1"/>
    </source>
</evidence>
<organism evidence="7">
    <name type="scientific">mine drainage metagenome</name>
    <dbReference type="NCBI Taxonomy" id="410659"/>
    <lineage>
        <taxon>unclassified sequences</taxon>
        <taxon>metagenomes</taxon>
        <taxon>ecological metagenomes</taxon>
    </lineage>
</organism>
<feature type="transmembrane region" description="Helical" evidence="6">
    <location>
        <begin position="12"/>
        <end position="38"/>
    </location>
</feature>
<evidence type="ECO:0000256" key="4">
    <source>
        <dbReference type="ARBA" id="ARBA00022989"/>
    </source>
</evidence>
<keyword evidence="2" id="KW-1003">Cell membrane</keyword>
<reference evidence="7" key="1">
    <citation type="submission" date="2016-10" db="EMBL/GenBank/DDBJ databases">
        <title>Sequence of Gallionella enrichment culture.</title>
        <authorList>
            <person name="Poehlein A."/>
            <person name="Muehling M."/>
            <person name="Daniel R."/>
        </authorList>
    </citation>
    <scope>NUCLEOTIDE SEQUENCE</scope>
</reference>
<gene>
    <name evidence="7" type="ORF">GALL_534650</name>
</gene>
<dbReference type="PANTHER" id="PTHR30213:SF0">
    <property type="entry name" value="UPF0761 MEMBRANE PROTEIN YIHY"/>
    <property type="match status" value="1"/>
</dbReference>